<keyword evidence="2" id="KW-0805">Transcription regulation</keyword>
<evidence type="ECO:0000256" key="4">
    <source>
        <dbReference type="ARBA" id="ARBA00023163"/>
    </source>
</evidence>
<dbReference type="SMART" id="SM00421">
    <property type="entry name" value="HTH_LUXR"/>
    <property type="match status" value="1"/>
</dbReference>
<dbReference type="Pfam" id="PF00072">
    <property type="entry name" value="Response_reg"/>
    <property type="match status" value="1"/>
</dbReference>
<dbReference type="AlphaFoldDB" id="A0A132TPT6"/>
<evidence type="ECO:0000313" key="8">
    <source>
        <dbReference type="EMBL" id="KWX73294.1"/>
    </source>
</evidence>
<evidence type="ECO:0000259" key="7">
    <source>
        <dbReference type="PROSITE" id="PS50110"/>
    </source>
</evidence>
<evidence type="ECO:0000313" key="9">
    <source>
        <dbReference type="Proteomes" id="UP000070475"/>
    </source>
</evidence>
<evidence type="ECO:0000259" key="6">
    <source>
        <dbReference type="PROSITE" id="PS50043"/>
    </source>
</evidence>
<dbReference type="Gene3D" id="3.40.50.2300">
    <property type="match status" value="1"/>
</dbReference>
<protein>
    <submittedName>
        <fullName evidence="8">Response regulator receiver protein</fullName>
    </submittedName>
</protein>
<keyword evidence="3" id="KW-0238">DNA-binding</keyword>
<gene>
    <name evidence="8" type="ORF">AMQ84_22535</name>
</gene>
<dbReference type="RefSeq" id="WP_060862199.1">
    <property type="nucleotide sequence ID" value="NZ_LIRB01000142.1"/>
</dbReference>
<organism evidence="8 9">
    <name type="scientific">Paenibacillus riograndensis</name>
    <dbReference type="NCBI Taxonomy" id="483937"/>
    <lineage>
        <taxon>Bacteria</taxon>
        <taxon>Bacillati</taxon>
        <taxon>Bacillota</taxon>
        <taxon>Bacilli</taxon>
        <taxon>Bacillales</taxon>
        <taxon>Paenibacillaceae</taxon>
        <taxon>Paenibacillus</taxon>
        <taxon>Paenibacillus sonchi group</taxon>
    </lineage>
</organism>
<evidence type="ECO:0000256" key="5">
    <source>
        <dbReference type="PROSITE-ProRule" id="PRU00169"/>
    </source>
</evidence>
<dbReference type="InterPro" id="IPR039420">
    <property type="entry name" value="WalR-like"/>
</dbReference>
<comment type="caution">
    <text evidence="8">The sequence shown here is derived from an EMBL/GenBank/DDBJ whole genome shotgun (WGS) entry which is preliminary data.</text>
</comment>
<feature type="domain" description="HTH luxR-type" evidence="6">
    <location>
        <begin position="145"/>
        <end position="210"/>
    </location>
</feature>
<proteinExistence type="predicted"/>
<dbReference type="PROSITE" id="PS00622">
    <property type="entry name" value="HTH_LUXR_1"/>
    <property type="match status" value="1"/>
</dbReference>
<dbReference type="GO" id="GO:0000160">
    <property type="term" value="P:phosphorelay signal transduction system"/>
    <property type="evidence" value="ECO:0007669"/>
    <property type="project" value="InterPro"/>
</dbReference>
<dbReference type="PROSITE" id="PS50043">
    <property type="entry name" value="HTH_LUXR_2"/>
    <property type="match status" value="1"/>
</dbReference>
<dbReference type="InterPro" id="IPR058245">
    <property type="entry name" value="NreC/VraR/RcsB-like_REC"/>
</dbReference>
<name>A0A132TPT6_9BACL</name>
<dbReference type="PANTHER" id="PTHR43214">
    <property type="entry name" value="TWO-COMPONENT RESPONSE REGULATOR"/>
    <property type="match status" value="1"/>
</dbReference>
<dbReference type="CDD" id="cd17535">
    <property type="entry name" value="REC_NarL-like"/>
    <property type="match status" value="1"/>
</dbReference>
<feature type="modified residue" description="4-aspartylphosphate" evidence="5">
    <location>
        <position position="56"/>
    </location>
</feature>
<dbReference type="InterPro" id="IPR011006">
    <property type="entry name" value="CheY-like_superfamily"/>
</dbReference>
<dbReference type="InterPro" id="IPR001789">
    <property type="entry name" value="Sig_transdc_resp-reg_receiver"/>
</dbReference>
<keyword evidence="1 5" id="KW-0597">Phosphoprotein</keyword>
<evidence type="ECO:0000256" key="2">
    <source>
        <dbReference type="ARBA" id="ARBA00023015"/>
    </source>
</evidence>
<dbReference type="OrthoDB" id="9780153at2"/>
<feature type="domain" description="Response regulatory" evidence="7">
    <location>
        <begin position="5"/>
        <end position="121"/>
    </location>
</feature>
<dbReference type="SMART" id="SM00448">
    <property type="entry name" value="REC"/>
    <property type="match status" value="1"/>
</dbReference>
<dbReference type="PATRIC" id="fig|483937.3.peg.6535"/>
<sequence length="212" mass="23314">MKEIRVLIAEDQEIIRKSLRIVLGLAPDIEIVGTAENGKDAVNQVNALKPNLVLMDIHMPVMDGVEATVAIKAKWPEVKVIILTTFQDVQYVVGALNGGAEGYILKAIDPMDLAAAIRLVHRGETMITQEVAKALFARSLGSANLKESEYGLTERELQVLKYISDGMANRSIAERMYLSEGTVKNFISNIYSKLNVHNRASAMKKASDEGLF</sequence>
<dbReference type="InterPro" id="IPR000792">
    <property type="entry name" value="Tscrpt_reg_LuxR_C"/>
</dbReference>
<dbReference type="PRINTS" id="PR00038">
    <property type="entry name" value="HTHLUXR"/>
</dbReference>
<dbReference type="Pfam" id="PF00196">
    <property type="entry name" value="GerE"/>
    <property type="match status" value="1"/>
</dbReference>
<accession>A0A132TPT6</accession>
<dbReference type="GO" id="GO:0006355">
    <property type="term" value="P:regulation of DNA-templated transcription"/>
    <property type="evidence" value="ECO:0007669"/>
    <property type="project" value="InterPro"/>
</dbReference>
<keyword evidence="9" id="KW-1185">Reference proteome</keyword>
<dbReference type="GO" id="GO:0003677">
    <property type="term" value="F:DNA binding"/>
    <property type="evidence" value="ECO:0007669"/>
    <property type="project" value="UniProtKB-KW"/>
</dbReference>
<keyword evidence="4" id="KW-0804">Transcription</keyword>
<evidence type="ECO:0000256" key="3">
    <source>
        <dbReference type="ARBA" id="ARBA00023125"/>
    </source>
</evidence>
<reference evidence="8 9" key="1">
    <citation type="submission" date="2015-08" db="EMBL/GenBank/DDBJ databases">
        <title>Genomes of Paenibacillus riograndensis.</title>
        <authorList>
            <person name="Sant'Anna F.H."/>
            <person name="Souza R."/>
            <person name="Ambrosini A."/>
            <person name="Bach E."/>
            <person name="Fernandes G."/>
            <person name="Balsanelli E."/>
            <person name="Baura V.A."/>
            <person name="Pedrosa F.O."/>
            <person name="Souza E.M."/>
            <person name="Passaglia L."/>
        </authorList>
    </citation>
    <scope>NUCLEOTIDE SEQUENCE [LARGE SCALE GENOMIC DNA]</scope>
    <source>
        <strain evidence="8 9">CAS34</strain>
    </source>
</reference>
<dbReference type="SUPFAM" id="SSF52172">
    <property type="entry name" value="CheY-like"/>
    <property type="match status" value="1"/>
</dbReference>
<dbReference type="Proteomes" id="UP000070475">
    <property type="component" value="Unassembled WGS sequence"/>
</dbReference>
<evidence type="ECO:0000256" key="1">
    <source>
        <dbReference type="ARBA" id="ARBA00022553"/>
    </source>
</evidence>
<dbReference type="CDD" id="cd06170">
    <property type="entry name" value="LuxR_C_like"/>
    <property type="match status" value="1"/>
</dbReference>
<dbReference type="PROSITE" id="PS50110">
    <property type="entry name" value="RESPONSE_REGULATORY"/>
    <property type="match status" value="1"/>
</dbReference>
<dbReference type="EMBL" id="LIRB01000142">
    <property type="protein sequence ID" value="KWX73294.1"/>
    <property type="molecule type" value="Genomic_DNA"/>
</dbReference>
<dbReference type="PANTHER" id="PTHR43214:SF24">
    <property type="entry name" value="TRANSCRIPTIONAL REGULATORY PROTEIN NARL-RELATED"/>
    <property type="match status" value="1"/>
</dbReference>